<feature type="region of interest" description="Disordered" evidence="5">
    <location>
        <begin position="1"/>
        <end position="24"/>
    </location>
</feature>
<feature type="compositionally biased region" description="Basic and acidic residues" evidence="5">
    <location>
        <begin position="13"/>
        <end position="24"/>
    </location>
</feature>
<dbReference type="SUPFAM" id="SSF46689">
    <property type="entry name" value="Homeodomain-like"/>
    <property type="match status" value="1"/>
</dbReference>
<dbReference type="InterPro" id="IPR041347">
    <property type="entry name" value="MftR_C"/>
</dbReference>
<evidence type="ECO:0000256" key="1">
    <source>
        <dbReference type="ARBA" id="ARBA00023015"/>
    </source>
</evidence>
<evidence type="ECO:0000256" key="2">
    <source>
        <dbReference type="ARBA" id="ARBA00023125"/>
    </source>
</evidence>
<keyword evidence="8" id="KW-1185">Reference proteome</keyword>
<comment type="caution">
    <text evidence="7">The sequence shown here is derived from an EMBL/GenBank/DDBJ whole genome shotgun (WGS) entry which is preliminary data.</text>
</comment>
<feature type="DNA-binding region" description="H-T-H motif" evidence="4">
    <location>
        <begin position="53"/>
        <end position="72"/>
    </location>
</feature>
<gene>
    <name evidence="7" type="ORF">DMA12_40325</name>
</gene>
<feature type="compositionally biased region" description="Polar residues" evidence="5">
    <location>
        <begin position="1"/>
        <end position="12"/>
    </location>
</feature>
<feature type="domain" description="HTH tetR-type" evidence="6">
    <location>
        <begin position="30"/>
        <end position="90"/>
    </location>
</feature>
<dbReference type="InterPro" id="IPR009057">
    <property type="entry name" value="Homeodomain-like_sf"/>
</dbReference>
<sequence>MEARSVTWTTTRAPEEGAPAREGLRARKKRLMRQQLSDAATEMFMERGFDAVRVSEVAEACGVSEQTVFNYFPTKESLVLDRWDATAASLRSSLADVGTPLVTAVQRIVAGELGDLLSWLGGQDDPVRARATMRRFTELVEDTSALRAHQRDARDQVVAVAAGILAERIGLSPDAPEPRIAATALVGLWDVKADAVKKHLYGDLGLDEVRERVLEEVRRAAQVIDGGLRAWIDG</sequence>
<dbReference type="GO" id="GO:0003700">
    <property type="term" value="F:DNA-binding transcription factor activity"/>
    <property type="evidence" value="ECO:0007669"/>
    <property type="project" value="TreeGrafter"/>
</dbReference>
<dbReference type="PRINTS" id="PR00455">
    <property type="entry name" value="HTHTETR"/>
</dbReference>
<dbReference type="AlphaFoldDB" id="A0A428W094"/>
<evidence type="ECO:0000313" key="7">
    <source>
        <dbReference type="EMBL" id="RSM36471.1"/>
    </source>
</evidence>
<evidence type="ECO:0000313" key="8">
    <source>
        <dbReference type="Proteomes" id="UP000286716"/>
    </source>
</evidence>
<dbReference type="RefSeq" id="WP_084641509.1">
    <property type="nucleotide sequence ID" value="NZ_QHHU01000085.1"/>
</dbReference>
<dbReference type="Gene3D" id="1.10.10.60">
    <property type="entry name" value="Homeodomain-like"/>
    <property type="match status" value="1"/>
</dbReference>
<dbReference type="InterPro" id="IPR001647">
    <property type="entry name" value="HTH_TetR"/>
</dbReference>
<keyword evidence="1" id="KW-0805">Transcription regulation</keyword>
<dbReference type="Pfam" id="PF17754">
    <property type="entry name" value="TetR_C_14"/>
    <property type="match status" value="1"/>
</dbReference>
<dbReference type="GO" id="GO:0000976">
    <property type="term" value="F:transcription cis-regulatory region binding"/>
    <property type="evidence" value="ECO:0007669"/>
    <property type="project" value="TreeGrafter"/>
</dbReference>
<evidence type="ECO:0000259" key="6">
    <source>
        <dbReference type="PROSITE" id="PS50977"/>
    </source>
</evidence>
<dbReference type="Pfam" id="PF00440">
    <property type="entry name" value="TetR_N"/>
    <property type="match status" value="1"/>
</dbReference>
<dbReference type="Proteomes" id="UP000286716">
    <property type="component" value="Unassembled WGS sequence"/>
</dbReference>
<accession>A0A428W094</accession>
<dbReference type="PANTHER" id="PTHR30055">
    <property type="entry name" value="HTH-TYPE TRANSCRIPTIONAL REGULATOR RUTR"/>
    <property type="match status" value="1"/>
</dbReference>
<keyword evidence="2 4" id="KW-0238">DNA-binding</keyword>
<proteinExistence type="predicted"/>
<dbReference type="Gene3D" id="1.10.357.10">
    <property type="entry name" value="Tetracycline Repressor, domain 2"/>
    <property type="match status" value="1"/>
</dbReference>
<reference evidence="7 8" key="1">
    <citation type="submission" date="2018-05" db="EMBL/GenBank/DDBJ databases">
        <title>Evolution of GPA BGCs.</title>
        <authorList>
            <person name="Waglechner N."/>
            <person name="Wright G.D."/>
        </authorList>
    </citation>
    <scope>NUCLEOTIDE SEQUENCE [LARGE SCALE GENOMIC DNA]</scope>
    <source>
        <strain evidence="7 8">DSM 5908</strain>
    </source>
</reference>
<evidence type="ECO:0000256" key="4">
    <source>
        <dbReference type="PROSITE-ProRule" id="PRU00335"/>
    </source>
</evidence>
<name>A0A428W094_AMYBA</name>
<dbReference type="PROSITE" id="PS50977">
    <property type="entry name" value="HTH_TETR_2"/>
    <property type="match status" value="1"/>
</dbReference>
<keyword evidence="3" id="KW-0804">Transcription</keyword>
<dbReference type="InterPro" id="IPR050109">
    <property type="entry name" value="HTH-type_TetR-like_transc_reg"/>
</dbReference>
<dbReference type="PANTHER" id="PTHR30055:SF234">
    <property type="entry name" value="HTH-TYPE TRANSCRIPTIONAL REGULATOR BETI"/>
    <property type="match status" value="1"/>
</dbReference>
<protein>
    <submittedName>
        <fullName evidence="7">TetR family transcriptional regulator</fullName>
    </submittedName>
</protein>
<dbReference type="OrthoDB" id="155497at2"/>
<organism evidence="7 8">
    <name type="scientific">Amycolatopsis balhimycina DSM 5908</name>
    <dbReference type="NCBI Taxonomy" id="1081091"/>
    <lineage>
        <taxon>Bacteria</taxon>
        <taxon>Bacillati</taxon>
        <taxon>Actinomycetota</taxon>
        <taxon>Actinomycetes</taxon>
        <taxon>Pseudonocardiales</taxon>
        <taxon>Pseudonocardiaceae</taxon>
        <taxon>Amycolatopsis</taxon>
    </lineage>
</organism>
<evidence type="ECO:0000256" key="3">
    <source>
        <dbReference type="ARBA" id="ARBA00023163"/>
    </source>
</evidence>
<evidence type="ECO:0000256" key="5">
    <source>
        <dbReference type="SAM" id="MobiDB-lite"/>
    </source>
</evidence>
<dbReference type="EMBL" id="QHHU01000085">
    <property type="protein sequence ID" value="RSM36471.1"/>
    <property type="molecule type" value="Genomic_DNA"/>
</dbReference>